<sequence>MRLRISIEIVGGLFYLHLATSSPIYHRDIKSTNIPLDEKYKTKVADFGTSKSIMIGQTHVTTLVYETFGYLDPKYFQISKDIKSTNIPLDEKYKTKVADFGTSKSIMIGQTH</sequence>
<evidence type="ECO:0000313" key="6">
    <source>
        <dbReference type="Proteomes" id="UP000237347"/>
    </source>
</evidence>
<keyword evidence="6" id="KW-1185">Reference proteome</keyword>
<accession>A0AAW0KPI2</accession>
<feature type="domain" description="Protein kinase" evidence="4">
    <location>
        <begin position="1"/>
        <end position="112"/>
    </location>
</feature>
<name>A0AAW0KPI2_QUESU</name>
<dbReference type="InterPro" id="IPR011009">
    <property type="entry name" value="Kinase-like_dom_sf"/>
</dbReference>
<dbReference type="Gene3D" id="1.10.510.10">
    <property type="entry name" value="Transferase(Phosphotransferase) domain 1"/>
    <property type="match status" value="1"/>
</dbReference>
<keyword evidence="2" id="KW-0067">ATP-binding</keyword>
<gene>
    <name evidence="5" type="primary">WAKL22_3</name>
    <name evidence="5" type="ORF">CFP56_017411</name>
</gene>
<evidence type="ECO:0000313" key="5">
    <source>
        <dbReference type="EMBL" id="KAK7839916.1"/>
    </source>
</evidence>
<dbReference type="PROSITE" id="PS50011">
    <property type="entry name" value="PROTEIN_KINASE_DOM"/>
    <property type="match status" value="1"/>
</dbReference>
<dbReference type="Pfam" id="PF00069">
    <property type="entry name" value="Pkinase"/>
    <property type="match status" value="1"/>
</dbReference>
<organism evidence="5 6">
    <name type="scientific">Quercus suber</name>
    <name type="common">Cork oak</name>
    <dbReference type="NCBI Taxonomy" id="58331"/>
    <lineage>
        <taxon>Eukaryota</taxon>
        <taxon>Viridiplantae</taxon>
        <taxon>Streptophyta</taxon>
        <taxon>Embryophyta</taxon>
        <taxon>Tracheophyta</taxon>
        <taxon>Spermatophyta</taxon>
        <taxon>Magnoliopsida</taxon>
        <taxon>eudicotyledons</taxon>
        <taxon>Gunneridae</taxon>
        <taxon>Pentapetalae</taxon>
        <taxon>rosids</taxon>
        <taxon>fabids</taxon>
        <taxon>Fagales</taxon>
        <taxon>Fagaceae</taxon>
        <taxon>Quercus</taxon>
    </lineage>
</organism>
<reference evidence="5 6" key="1">
    <citation type="journal article" date="2018" name="Sci. Data">
        <title>The draft genome sequence of cork oak.</title>
        <authorList>
            <person name="Ramos A.M."/>
            <person name="Usie A."/>
            <person name="Barbosa P."/>
            <person name="Barros P.M."/>
            <person name="Capote T."/>
            <person name="Chaves I."/>
            <person name="Simoes F."/>
            <person name="Abreu I."/>
            <person name="Carrasquinho I."/>
            <person name="Faro C."/>
            <person name="Guimaraes J.B."/>
            <person name="Mendonca D."/>
            <person name="Nobrega F."/>
            <person name="Rodrigues L."/>
            <person name="Saibo N.J.M."/>
            <person name="Varela M.C."/>
            <person name="Egas C."/>
            <person name="Matos J."/>
            <person name="Miguel C.M."/>
            <person name="Oliveira M.M."/>
            <person name="Ricardo C.P."/>
            <person name="Goncalves S."/>
        </authorList>
    </citation>
    <scope>NUCLEOTIDE SEQUENCE [LARGE SCALE GENOMIC DNA]</scope>
    <source>
        <strain evidence="6">cv. HL8</strain>
    </source>
</reference>
<comment type="caution">
    <text evidence="5">The sequence shown here is derived from an EMBL/GenBank/DDBJ whole genome shotgun (WGS) entry which is preliminary data.</text>
</comment>
<dbReference type="AlphaFoldDB" id="A0AAW0KPI2"/>
<evidence type="ECO:0000259" key="4">
    <source>
        <dbReference type="PROSITE" id="PS50011"/>
    </source>
</evidence>
<keyword evidence="3" id="KW-0732">Signal</keyword>
<dbReference type="PANTHER" id="PTHR27005">
    <property type="entry name" value="WALL-ASSOCIATED RECEPTOR KINASE-LIKE 21"/>
    <property type="match status" value="1"/>
</dbReference>
<feature type="non-terminal residue" evidence="5">
    <location>
        <position position="112"/>
    </location>
</feature>
<dbReference type="GO" id="GO:0005524">
    <property type="term" value="F:ATP binding"/>
    <property type="evidence" value="ECO:0007669"/>
    <property type="project" value="UniProtKB-KW"/>
</dbReference>
<feature type="chain" id="PRO_5043754568" evidence="3">
    <location>
        <begin position="22"/>
        <end position="112"/>
    </location>
</feature>
<evidence type="ECO:0000256" key="3">
    <source>
        <dbReference type="SAM" id="SignalP"/>
    </source>
</evidence>
<dbReference type="Proteomes" id="UP000237347">
    <property type="component" value="Unassembled WGS sequence"/>
</dbReference>
<dbReference type="GO" id="GO:0007166">
    <property type="term" value="P:cell surface receptor signaling pathway"/>
    <property type="evidence" value="ECO:0007669"/>
    <property type="project" value="InterPro"/>
</dbReference>
<dbReference type="GO" id="GO:0004674">
    <property type="term" value="F:protein serine/threonine kinase activity"/>
    <property type="evidence" value="ECO:0007669"/>
    <property type="project" value="TreeGrafter"/>
</dbReference>
<dbReference type="SUPFAM" id="SSF56112">
    <property type="entry name" value="Protein kinase-like (PK-like)"/>
    <property type="match status" value="2"/>
</dbReference>
<keyword evidence="1" id="KW-0547">Nucleotide-binding</keyword>
<dbReference type="PANTHER" id="PTHR27005:SF280">
    <property type="entry name" value="WALL-ASSOCIATED RECEPTOR KINASE-LIKE 8"/>
    <property type="match status" value="1"/>
</dbReference>
<proteinExistence type="predicted"/>
<dbReference type="GO" id="GO:0005886">
    <property type="term" value="C:plasma membrane"/>
    <property type="evidence" value="ECO:0007669"/>
    <property type="project" value="TreeGrafter"/>
</dbReference>
<dbReference type="InterPro" id="IPR000719">
    <property type="entry name" value="Prot_kinase_dom"/>
</dbReference>
<feature type="signal peptide" evidence="3">
    <location>
        <begin position="1"/>
        <end position="21"/>
    </location>
</feature>
<evidence type="ECO:0000256" key="2">
    <source>
        <dbReference type="ARBA" id="ARBA00022840"/>
    </source>
</evidence>
<protein>
    <submittedName>
        <fullName evidence="5">Wall-associated receptor kinase-like 22</fullName>
    </submittedName>
</protein>
<dbReference type="EMBL" id="PKMF04000273">
    <property type="protein sequence ID" value="KAK7839916.1"/>
    <property type="molecule type" value="Genomic_DNA"/>
</dbReference>
<dbReference type="InterPro" id="IPR045274">
    <property type="entry name" value="WAK-like"/>
</dbReference>
<evidence type="ECO:0000256" key="1">
    <source>
        <dbReference type="ARBA" id="ARBA00022741"/>
    </source>
</evidence>